<keyword evidence="2" id="KW-0436">Ligase</keyword>
<dbReference type="PROSITE" id="PS50968">
    <property type="entry name" value="BIOTINYL_LIPOYL"/>
    <property type="match status" value="1"/>
</dbReference>
<keyword evidence="3 6" id="KW-0547">Nucleotide-binding</keyword>
<evidence type="ECO:0000256" key="3">
    <source>
        <dbReference type="ARBA" id="ARBA00022741"/>
    </source>
</evidence>
<evidence type="ECO:0000256" key="1">
    <source>
        <dbReference type="ARBA" id="ARBA00001953"/>
    </source>
</evidence>
<name>A0ABS5FDM5_9BRAD</name>
<evidence type="ECO:0000256" key="4">
    <source>
        <dbReference type="ARBA" id="ARBA00022840"/>
    </source>
</evidence>
<protein>
    <submittedName>
        <fullName evidence="10">ATP-grasp domain-containing protein</fullName>
    </submittedName>
</protein>
<accession>A0ABS5FDM5</accession>
<feature type="domain" description="Lipoyl-binding" evidence="7">
    <location>
        <begin position="585"/>
        <end position="660"/>
    </location>
</feature>
<dbReference type="SMART" id="SM00878">
    <property type="entry name" value="Biotin_carb_C"/>
    <property type="match status" value="1"/>
</dbReference>
<comment type="caution">
    <text evidence="10">The sequence shown here is derived from an EMBL/GenBank/DDBJ whole genome shotgun (WGS) entry which is preliminary data.</text>
</comment>
<reference evidence="11" key="1">
    <citation type="journal article" date="2021" name="ISME J.">
        <title>Evolutionary origin and ecological implication of a unique nif island in free-living Bradyrhizobium lineages.</title>
        <authorList>
            <person name="Tao J."/>
        </authorList>
    </citation>
    <scope>NUCLEOTIDE SEQUENCE [LARGE SCALE GENOMIC DNA]</scope>
    <source>
        <strain evidence="11">SZCCT0434</strain>
    </source>
</reference>
<evidence type="ECO:0000259" key="8">
    <source>
        <dbReference type="PROSITE" id="PS50975"/>
    </source>
</evidence>
<proteinExistence type="predicted"/>
<organism evidence="10 11">
    <name type="scientific">Bradyrhizobium jicamae</name>
    <dbReference type="NCBI Taxonomy" id="280332"/>
    <lineage>
        <taxon>Bacteria</taxon>
        <taxon>Pseudomonadati</taxon>
        <taxon>Pseudomonadota</taxon>
        <taxon>Alphaproteobacteria</taxon>
        <taxon>Hyphomicrobiales</taxon>
        <taxon>Nitrobacteraceae</taxon>
        <taxon>Bradyrhizobium</taxon>
    </lineage>
</organism>
<dbReference type="EMBL" id="JAFCJH010000004">
    <property type="protein sequence ID" value="MBR0794832.1"/>
    <property type="molecule type" value="Genomic_DNA"/>
</dbReference>
<feature type="domain" description="ATP-grasp" evidence="8">
    <location>
        <begin position="120"/>
        <end position="316"/>
    </location>
</feature>
<dbReference type="Pfam" id="PF00364">
    <property type="entry name" value="Biotin_lipoyl"/>
    <property type="match status" value="1"/>
</dbReference>
<dbReference type="InterPro" id="IPR011053">
    <property type="entry name" value="Single_hybrid_motif"/>
</dbReference>
<dbReference type="Proteomes" id="UP001315278">
    <property type="component" value="Unassembled WGS sequence"/>
</dbReference>
<dbReference type="SUPFAM" id="SSF51246">
    <property type="entry name" value="Rudiment single hybrid motif"/>
    <property type="match status" value="1"/>
</dbReference>
<dbReference type="PANTHER" id="PTHR18866">
    <property type="entry name" value="CARBOXYLASE:PYRUVATE/ACETYL-COA/PROPIONYL-COA CARBOXYLASE"/>
    <property type="match status" value="1"/>
</dbReference>
<dbReference type="Pfam" id="PF00289">
    <property type="entry name" value="Biotin_carb_N"/>
    <property type="match status" value="1"/>
</dbReference>
<evidence type="ECO:0000259" key="9">
    <source>
        <dbReference type="PROSITE" id="PS50979"/>
    </source>
</evidence>
<dbReference type="InterPro" id="IPR000089">
    <property type="entry name" value="Biotin_lipoyl"/>
</dbReference>
<dbReference type="InterPro" id="IPR005482">
    <property type="entry name" value="Biotin_COase_C"/>
</dbReference>
<dbReference type="InterPro" id="IPR016185">
    <property type="entry name" value="PreATP-grasp_dom_sf"/>
</dbReference>
<evidence type="ECO:0000259" key="7">
    <source>
        <dbReference type="PROSITE" id="PS50968"/>
    </source>
</evidence>
<keyword evidence="4 6" id="KW-0067">ATP-binding</keyword>
<dbReference type="Pfam" id="PF02786">
    <property type="entry name" value="CPSase_L_D2"/>
    <property type="match status" value="1"/>
</dbReference>
<comment type="cofactor">
    <cofactor evidence="1">
        <name>biotin</name>
        <dbReference type="ChEBI" id="CHEBI:57586"/>
    </cofactor>
</comment>
<evidence type="ECO:0000256" key="6">
    <source>
        <dbReference type="PROSITE-ProRule" id="PRU00409"/>
    </source>
</evidence>
<dbReference type="SUPFAM" id="SSF51230">
    <property type="entry name" value="Single hybrid motif"/>
    <property type="match status" value="1"/>
</dbReference>
<dbReference type="SUPFAM" id="SSF56059">
    <property type="entry name" value="Glutathione synthetase ATP-binding domain-like"/>
    <property type="match status" value="1"/>
</dbReference>
<dbReference type="InterPro" id="IPR005479">
    <property type="entry name" value="CPAse_ATP-bd"/>
</dbReference>
<feature type="domain" description="Biotin carboxylation" evidence="9">
    <location>
        <begin position="1"/>
        <end position="444"/>
    </location>
</feature>
<keyword evidence="11" id="KW-1185">Reference proteome</keyword>
<keyword evidence="5" id="KW-0092">Biotin</keyword>
<dbReference type="InterPro" id="IPR011054">
    <property type="entry name" value="Rudment_hybrid_motif"/>
</dbReference>
<gene>
    <name evidence="10" type="ORF">JQ615_05415</name>
</gene>
<dbReference type="SUPFAM" id="SSF52440">
    <property type="entry name" value="PreATP-grasp domain"/>
    <property type="match status" value="1"/>
</dbReference>
<dbReference type="PROSITE" id="PS00867">
    <property type="entry name" value="CPSASE_2"/>
    <property type="match status" value="1"/>
</dbReference>
<dbReference type="CDD" id="cd06850">
    <property type="entry name" value="biotinyl_domain"/>
    <property type="match status" value="1"/>
</dbReference>
<dbReference type="RefSeq" id="WP_212491910.1">
    <property type="nucleotide sequence ID" value="NZ_JAFCJH010000004.1"/>
</dbReference>
<evidence type="ECO:0000313" key="10">
    <source>
        <dbReference type="EMBL" id="MBR0794832.1"/>
    </source>
</evidence>
<sequence>MFRKILIANRGEIACRIARTCQRLGVAASTVHSIADADALHVKAIGESIEIGGALASESYLRIDAVIAAAKATGAEAIHPGFGFLAENTAFARAVEAAGLVFIGPTPETIGRLGDKASAKREAVAAGLPTVPGSEAPSEDRLEVERIVRKLELPVMLKAAAGGGGKGMRAISTYNAIGDEIESAMREARNAFGDAGLIVEKLILQGRHIEVQIAGDGNGNVIHLFERECTLQRRHQKLIEEAPAANLPPALRQRILDDAVRLGRRLGYRGVGTVEFIVSGSDYYFLEVNPRLQVEHPVTEMVTGIDIVEAMLRIAAGEGLPVKQGEVVCQGHAVEARLCAEDPNDSFMPSTGKLAHVSFASGDIRVETGVESGSTVTPYYDSMLAKLIAHATTRDQALDRLDRALGETSIFGVITNREFLRRLIALPATRAATFHTRLIDERVDALATTAGGIDPEALAVGAYFWMMRQRAAGCSNPWQSSSLTGWQMAAADDGLSPIPILHLEAAGDSAEIRFAPSQPDGSMLIGVDDARIRVQLSPLANDMFAAAVNARCETVRIVQQDQAIFVHDPRRAHTMTAIPYLRYISASAEISGELRAPMTGVVLKINFTVGSRVKAGDPTVVMESMKMELRIASEVDGVVTAIHFKPGDTVERNAVVAIVEPERVPQ</sequence>
<dbReference type="PROSITE" id="PS50975">
    <property type="entry name" value="ATP_GRASP"/>
    <property type="match status" value="1"/>
</dbReference>
<evidence type="ECO:0000313" key="11">
    <source>
        <dbReference type="Proteomes" id="UP001315278"/>
    </source>
</evidence>
<dbReference type="Gene3D" id="3.30.470.20">
    <property type="entry name" value="ATP-grasp fold, B domain"/>
    <property type="match status" value="1"/>
</dbReference>
<dbReference type="Pfam" id="PF02785">
    <property type="entry name" value="Biotin_carb_C"/>
    <property type="match status" value="1"/>
</dbReference>
<dbReference type="PROSITE" id="PS50979">
    <property type="entry name" value="BC"/>
    <property type="match status" value="1"/>
</dbReference>
<evidence type="ECO:0000256" key="2">
    <source>
        <dbReference type="ARBA" id="ARBA00022598"/>
    </source>
</evidence>
<evidence type="ECO:0000256" key="5">
    <source>
        <dbReference type="ARBA" id="ARBA00023267"/>
    </source>
</evidence>
<dbReference type="InterPro" id="IPR011761">
    <property type="entry name" value="ATP-grasp"/>
</dbReference>
<dbReference type="InterPro" id="IPR005481">
    <property type="entry name" value="BC-like_N"/>
</dbReference>
<dbReference type="PANTHER" id="PTHR18866:SF33">
    <property type="entry name" value="METHYLCROTONOYL-COA CARBOXYLASE SUBUNIT ALPHA, MITOCHONDRIAL-RELATED"/>
    <property type="match status" value="1"/>
</dbReference>
<dbReference type="InterPro" id="IPR011764">
    <property type="entry name" value="Biotin_carboxylation_dom"/>
</dbReference>
<dbReference type="InterPro" id="IPR050856">
    <property type="entry name" value="Biotin_carboxylase_complex"/>
</dbReference>
<dbReference type="Gene3D" id="2.40.50.100">
    <property type="match status" value="1"/>
</dbReference>